<reference evidence="3" key="1">
    <citation type="journal article" date="2019" name="Int. J. Syst. Evol. Microbiol.">
        <title>The Global Catalogue of Microorganisms (GCM) 10K type strain sequencing project: providing services to taxonomists for standard genome sequencing and annotation.</title>
        <authorList>
            <consortium name="The Broad Institute Genomics Platform"/>
            <consortium name="The Broad Institute Genome Sequencing Center for Infectious Disease"/>
            <person name="Wu L."/>
            <person name="Ma J."/>
        </authorList>
    </citation>
    <scope>NUCLEOTIDE SEQUENCE [LARGE SCALE GENOMIC DNA]</scope>
    <source>
        <strain evidence="3">KCTC 42739</strain>
    </source>
</reference>
<organism evidence="2 3">
    <name type="scientific">Sphingomonas hylomeconis</name>
    <dbReference type="NCBI Taxonomy" id="1395958"/>
    <lineage>
        <taxon>Bacteria</taxon>
        <taxon>Pseudomonadati</taxon>
        <taxon>Pseudomonadota</taxon>
        <taxon>Alphaproteobacteria</taxon>
        <taxon>Sphingomonadales</taxon>
        <taxon>Sphingomonadaceae</taxon>
        <taxon>Sphingomonas</taxon>
    </lineage>
</organism>
<dbReference type="InterPro" id="IPR012373">
    <property type="entry name" value="Ferrdict_sens_TM"/>
</dbReference>
<dbReference type="EMBL" id="JBHRXP010000002">
    <property type="protein sequence ID" value="MFC3579947.1"/>
    <property type="molecule type" value="Genomic_DNA"/>
</dbReference>
<evidence type="ECO:0000313" key="2">
    <source>
        <dbReference type="EMBL" id="MFC3579947.1"/>
    </source>
</evidence>
<keyword evidence="3" id="KW-1185">Reference proteome</keyword>
<dbReference type="RefSeq" id="WP_261293172.1">
    <property type="nucleotide sequence ID" value="NZ_JANQBK010000003.1"/>
</dbReference>
<evidence type="ECO:0000313" key="3">
    <source>
        <dbReference type="Proteomes" id="UP001595713"/>
    </source>
</evidence>
<dbReference type="Pfam" id="PF04773">
    <property type="entry name" value="FecR"/>
    <property type="match status" value="1"/>
</dbReference>
<dbReference type="PIRSF" id="PIRSF018266">
    <property type="entry name" value="FecR"/>
    <property type="match status" value="1"/>
</dbReference>
<accession>A0ABV7SSN4</accession>
<dbReference type="Proteomes" id="UP001595713">
    <property type="component" value="Unassembled WGS sequence"/>
</dbReference>
<protein>
    <submittedName>
        <fullName evidence="2">FecR family protein</fullName>
    </submittedName>
</protein>
<dbReference type="PANTHER" id="PTHR30273:SF2">
    <property type="entry name" value="PROTEIN FECR"/>
    <property type="match status" value="1"/>
</dbReference>
<sequence length="319" mass="35068">MSSALEIEDRAARWLLRSEEPHWSKEDQAALDDWLDQSMAHKAAFWRLQHGWREADRIGALGQDEAVVRSSVRPHVRRWWNPYACAASVIAILGIGEFRAHVPERVEIARMDTPIGGSKIVPLADGSRIEMNTATTLRARTGTSREVWLDTGEAFFDVRHSNEVPFVVHAGKRTITDLGTKFSVRRDGDKVTVSVLEGKVRVDDGTSAQNDRSVIIAAGDTAIGLGTSTLIAPRSGARVEDMLAWRSGSLRFDQTTLAEAAAEFNRYNRKPIIITDAETASIRIGGTFKASNAAAFVRLLSDAYGLRVTTDPNAIKISS</sequence>
<name>A0ABV7SSN4_9SPHN</name>
<dbReference type="InterPro" id="IPR006860">
    <property type="entry name" value="FecR"/>
</dbReference>
<proteinExistence type="predicted"/>
<dbReference type="PANTHER" id="PTHR30273">
    <property type="entry name" value="PERIPLASMIC SIGNAL SENSOR AND SIGMA FACTOR ACTIVATOR FECR-RELATED"/>
    <property type="match status" value="1"/>
</dbReference>
<comment type="caution">
    <text evidence="2">The sequence shown here is derived from an EMBL/GenBank/DDBJ whole genome shotgun (WGS) entry which is preliminary data.</text>
</comment>
<dbReference type="Gene3D" id="3.55.50.30">
    <property type="match status" value="1"/>
</dbReference>
<dbReference type="Gene3D" id="2.60.120.1440">
    <property type="match status" value="1"/>
</dbReference>
<feature type="domain" description="FecR protein" evidence="1">
    <location>
        <begin position="111"/>
        <end position="201"/>
    </location>
</feature>
<evidence type="ECO:0000259" key="1">
    <source>
        <dbReference type="Pfam" id="PF04773"/>
    </source>
</evidence>
<gene>
    <name evidence="2" type="ORF">ACFONA_07170</name>
</gene>